<dbReference type="SMART" id="SM00790">
    <property type="entry name" value="AFOR_N"/>
    <property type="match status" value="1"/>
</dbReference>
<evidence type="ECO:0000256" key="8">
    <source>
        <dbReference type="ARBA" id="ARBA00049934"/>
    </source>
</evidence>
<evidence type="ECO:0000256" key="1">
    <source>
        <dbReference type="ARBA" id="ARBA00001966"/>
    </source>
</evidence>
<dbReference type="GO" id="GO:0051539">
    <property type="term" value="F:4 iron, 4 sulfur cluster binding"/>
    <property type="evidence" value="ECO:0007669"/>
    <property type="project" value="UniProtKB-KW"/>
</dbReference>
<accession>A0A3R9PJB8</accession>
<dbReference type="GO" id="GO:0009055">
    <property type="term" value="F:electron transfer activity"/>
    <property type="evidence" value="ECO:0007669"/>
    <property type="project" value="InterPro"/>
</dbReference>
<dbReference type="PANTHER" id="PTHR30038">
    <property type="entry name" value="ALDEHYDE FERREDOXIN OXIDOREDUCTASE"/>
    <property type="match status" value="1"/>
</dbReference>
<evidence type="ECO:0000259" key="9">
    <source>
        <dbReference type="SMART" id="SM00790"/>
    </source>
</evidence>
<keyword evidence="6" id="KW-0408">Iron</keyword>
<dbReference type="RefSeq" id="WP_125671069.1">
    <property type="nucleotide sequence ID" value="NZ_RCOS01000070.1"/>
</dbReference>
<keyword evidence="4" id="KW-0479">Metal-binding</keyword>
<dbReference type="AlphaFoldDB" id="A0A3R9PJB8"/>
<evidence type="ECO:0000256" key="4">
    <source>
        <dbReference type="ARBA" id="ARBA00022723"/>
    </source>
</evidence>
<comment type="cofactor">
    <cofactor evidence="1">
        <name>[4Fe-4S] cluster</name>
        <dbReference type="ChEBI" id="CHEBI:49883"/>
    </cofactor>
</comment>
<organism evidence="10 11">
    <name type="scientific">Candidatus Methanodesulfokora washburnensis</name>
    <dbReference type="NCBI Taxonomy" id="2478471"/>
    <lineage>
        <taxon>Archaea</taxon>
        <taxon>Thermoproteota</taxon>
        <taxon>Candidatus Korarchaeia</taxon>
        <taxon>Candidatus Korarchaeia incertae sedis</taxon>
        <taxon>Candidatus Methanodesulfokora</taxon>
    </lineage>
</organism>
<comment type="cofactor">
    <cofactor evidence="8">
        <name>tungstopterin</name>
        <dbReference type="ChEBI" id="CHEBI:30402"/>
    </cofactor>
</comment>
<dbReference type="PANTHER" id="PTHR30038:SF0">
    <property type="entry name" value="TUNGSTEN-CONTAINING ALDEHYDE FERREDOXIN OXIDOREDUCTASE"/>
    <property type="match status" value="1"/>
</dbReference>
<evidence type="ECO:0000313" key="10">
    <source>
        <dbReference type="EMBL" id="RSN75734.1"/>
    </source>
</evidence>
<dbReference type="InterPro" id="IPR001203">
    <property type="entry name" value="OxRdtase_Ald_Fedxn_C"/>
</dbReference>
<dbReference type="EMBL" id="RCOS01000070">
    <property type="protein sequence ID" value="RSN75734.1"/>
    <property type="molecule type" value="Genomic_DNA"/>
</dbReference>
<dbReference type="GO" id="GO:0016625">
    <property type="term" value="F:oxidoreductase activity, acting on the aldehyde or oxo group of donors, iron-sulfur protein as acceptor"/>
    <property type="evidence" value="ECO:0007669"/>
    <property type="project" value="InterPro"/>
</dbReference>
<dbReference type="Pfam" id="PF01314">
    <property type="entry name" value="AFOR_C"/>
    <property type="match status" value="1"/>
</dbReference>
<comment type="similarity">
    <text evidence="2">Belongs to the AOR/FOR family.</text>
</comment>
<dbReference type="InterPro" id="IPR013984">
    <property type="entry name" value="Ald_Fedxn_OxRdtase_dom2"/>
</dbReference>
<evidence type="ECO:0000256" key="7">
    <source>
        <dbReference type="ARBA" id="ARBA00023014"/>
    </source>
</evidence>
<evidence type="ECO:0000313" key="11">
    <source>
        <dbReference type="Proteomes" id="UP000277582"/>
    </source>
</evidence>
<comment type="caution">
    <text evidence="10">The sequence shown here is derived from an EMBL/GenBank/DDBJ whole genome shotgun (WGS) entry which is preliminary data.</text>
</comment>
<dbReference type="Gene3D" id="1.10.599.10">
    <property type="entry name" value="Aldehyde Ferredoxin Oxidoreductase Protein, subunit A, domain 3"/>
    <property type="match status" value="1"/>
</dbReference>
<evidence type="ECO:0000256" key="2">
    <source>
        <dbReference type="ARBA" id="ARBA00011032"/>
    </source>
</evidence>
<dbReference type="InterPro" id="IPR036503">
    <property type="entry name" value="Ald_Fedxn_OxRdtase_N_sf"/>
</dbReference>
<dbReference type="InterPro" id="IPR013985">
    <property type="entry name" value="Ald_Fedxn_OxRdtase_dom3"/>
</dbReference>
<dbReference type="Gene3D" id="3.60.9.10">
    <property type="entry name" value="Aldehyde ferredoxin oxidoreductase, N-terminal domain"/>
    <property type="match status" value="1"/>
</dbReference>
<dbReference type="SUPFAM" id="SSF48310">
    <property type="entry name" value="Aldehyde ferredoxin oxidoreductase, C-terminal domains"/>
    <property type="match status" value="1"/>
</dbReference>
<dbReference type="Proteomes" id="UP000277582">
    <property type="component" value="Unassembled WGS sequence"/>
</dbReference>
<keyword evidence="5" id="KW-0560">Oxidoreductase</keyword>
<dbReference type="OrthoDB" id="30771at2157"/>
<dbReference type="SUPFAM" id="SSF56228">
    <property type="entry name" value="Aldehyde ferredoxin oxidoreductase, N-terminal domain"/>
    <property type="match status" value="1"/>
</dbReference>
<sequence length="631" mass="69022">MAVGGYMGQILRVNLTEGKVSKEPLPPEDVLRKWIGGRGLGVYLMLKEVNPKVDPLSPENKAIVATGPLTGVTGIPSAGRWCSVTKAPLTGTIHDSHSGGKAGPELKFAGFDAVIIEGASDHPVYLWIHDGKAELRDAKHLWGKDTHATTDSIKEELAPAIGKDEAKEIKVITIGPAGENLSKIACLINDKSRAAGRGGHGAVWGSKKFKAIAIRGHMVPKVAKEDKLEEISEKSMDIIKKSPVTSQSLPKYGTAVLINIINAHGALPTRNFRTGVFPTAEKISGERIAEEIVDWKKQEEEICWGCPMGCARYSRIDKPPFTGEGGGPEYETDWAFGAQTGTDDLAAITKANFLCNELGLDTISMGHTIGTLMELVELGKVPEEKLRGLKVTWGNGEALVELTWRTAYRSGIGDDLAEGALRLAKKYNAPELAMVVRGQELPAYDPRGVQGHGLAYATSNRGGCHLRAYLIAPEVLGVPELIDRFATAGKGRWVKNFQDVFATLDSLVVCKFVTFAYWTDVMAEQLSVVTGWDISPAEFEKIGERIYNAERAFNIMSFGDGEEYDTLPKRLLEEPMPEGPSKGYTVKLSEMLPEYYKERGWIRGRPTRAKLEELDLKWVSDMLEKEGLLYG</sequence>
<evidence type="ECO:0000256" key="5">
    <source>
        <dbReference type="ARBA" id="ARBA00023002"/>
    </source>
</evidence>
<name>A0A3R9PJB8_9CREN</name>
<dbReference type="Gene3D" id="1.10.569.10">
    <property type="entry name" value="Aldehyde Ferredoxin Oxidoreductase Protein, subunit A, domain 2"/>
    <property type="match status" value="1"/>
</dbReference>
<evidence type="ECO:0000256" key="6">
    <source>
        <dbReference type="ARBA" id="ARBA00023004"/>
    </source>
</evidence>
<feature type="domain" description="Aldehyde ferredoxin oxidoreductase N-terminal" evidence="9">
    <location>
        <begin position="6"/>
        <end position="218"/>
    </location>
</feature>
<proteinExistence type="inferred from homology"/>
<evidence type="ECO:0000256" key="3">
    <source>
        <dbReference type="ARBA" id="ARBA00022485"/>
    </source>
</evidence>
<keyword evidence="7" id="KW-0411">Iron-sulfur</keyword>
<protein>
    <submittedName>
        <fullName evidence="10">Aldehyde ferredoxin oxidoreductase</fullName>
    </submittedName>
</protein>
<reference evidence="10 11" key="1">
    <citation type="submission" date="2018-10" db="EMBL/GenBank/DDBJ databases">
        <title>Co-occurring genomic capacity for anaerobic methane metabolism and dissimilatory sulfite reduction discovered in the Korarchaeota.</title>
        <authorList>
            <person name="Mckay L.J."/>
            <person name="Dlakic M."/>
            <person name="Fields M.W."/>
            <person name="Delmont T.O."/>
            <person name="Eren A.M."/>
            <person name="Jay Z.J."/>
            <person name="Klingelsmith K.B."/>
            <person name="Rusch D.B."/>
            <person name="Inskeep W.P."/>
        </authorList>
    </citation>
    <scope>NUCLEOTIDE SEQUENCE [LARGE SCALE GENOMIC DNA]</scope>
    <source>
        <strain evidence="10 11">MDKW</strain>
    </source>
</reference>
<dbReference type="Pfam" id="PF02730">
    <property type="entry name" value="AFOR_N"/>
    <property type="match status" value="1"/>
</dbReference>
<dbReference type="InterPro" id="IPR051919">
    <property type="entry name" value="W-dependent_AOR"/>
</dbReference>
<keyword evidence="11" id="KW-1185">Reference proteome</keyword>
<dbReference type="GO" id="GO:0046872">
    <property type="term" value="F:metal ion binding"/>
    <property type="evidence" value="ECO:0007669"/>
    <property type="project" value="UniProtKB-KW"/>
</dbReference>
<dbReference type="InterPro" id="IPR013983">
    <property type="entry name" value="Ald_Fedxn_OxRdtase_N"/>
</dbReference>
<dbReference type="InterPro" id="IPR036021">
    <property type="entry name" value="Tungsten_al_ferr_oxy-like_C"/>
</dbReference>
<keyword evidence="3" id="KW-0004">4Fe-4S</keyword>
<gene>
    <name evidence="10" type="ORF">D6D85_05735</name>
</gene>